<evidence type="ECO:0000313" key="2">
    <source>
        <dbReference type="EMBL" id="ONG34575.1"/>
    </source>
</evidence>
<dbReference type="EMBL" id="VOTT01000038">
    <property type="protein sequence ID" value="MPU48225.1"/>
    <property type="molecule type" value="Genomic_DNA"/>
</dbReference>
<gene>
    <name evidence="2" type="ORF">BXT93_12650</name>
    <name evidence="1" type="ORF">FVB16_05005</name>
</gene>
<organism evidence="2 3">
    <name type="scientific">Escherichia coli</name>
    <dbReference type="NCBI Taxonomy" id="562"/>
    <lineage>
        <taxon>Bacteria</taxon>
        <taxon>Pseudomonadati</taxon>
        <taxon>Pseudomonadota</taxon>
        <taxon>Gammaproteobacteria</taxon>
        <taxon>Enterobacterales</taxon>
        <taxon>Enterobacteriaceae</taxon>
        <taxon>Escherichia</taxon>
    </lineage>
</organism>
<evidence type="ECO:0000313" key="3">
    <source>
        <dbReference type="Proteomes" id="UP000188967"/>
    </source>
</evidence>
<dbReference type="AlphaFoldDB" id="A0A1V2GEM0"/>
<name>A0A1V2GEM0_ECOLX</name>
<dbReference type="Proteomes" id="UP000392867">
    <property type="component" value="Unassembled WGS sequence"/>
</dbReference>
<dbReference type="Proteomes" id="UP000188967">
    <property type="component" value="Unassembled WGS sequence"/>
</dbReference>
<accession>A0A1V2GEM0</accession>
<protein>
    <submittedName>
        <fullName evidence="2">Uncharacterized protein</fullName>
    </submittedName>
</protein>
<proteinExistence type="predicted"/>
<evidence type="ECO:0000313" key="1">
    <source>
        <dbReference type="EMBL" id="MPU48225.1"/>
    </source>
</evidence>
<dbReference type="RefSeq" id="WP_000222470.1">
    <property type="nucleotide sequence ID" value="NZ_CP074749.1"/>
</dbReference>
<sequence>MTYSESIKKELNDEKSRIISSIIPKEHKGIIVDYITHCSSGCAKYIHKKAREILLLINDRSYSTWPDINEWISILPEDYVESFRNSNEDEDWILSDWLYWFEIENRAWFLWNINVIDENHLKISVLIYEHPFPSESLKVMFTHLGTDELIETNIY</sequence>
<comment type="caution">
    <text evidence="2">The sequence shown here is derived from an EMBL/GenBank/DDBJ whole genome shotgun (WGS) entry which is preliminary data.</text>
</comment>
<dbReference type="EMBL" id="MTPS01000194">
    <property type="protein sequence ID" value="ONG34575.1"/>
    <property type="molecule type" value="Genomic_DNA"/>
</dbReference>
<reference evidence="1 4" key="2">
    <citation type="submission" date="2019-08" db="EMBL/GenBank/DDBJ databases">
        <title>Identification of Water Treatment Resistant and Multidrug Resistant Urinary Pathogenic Escherichia coli in Wastewater.</title>
        <authorList>
            <person name="Neumann N."/>
        </authorList>
    </citation>
    <scope>NUCLEOTIDE SEQUENCE [LARGE SCALE GENOMIC DNA]</scope>
    <source>
        <strain evidence="1 4">WU2356</strain>
    </source>
</reference>
<reference evidence="2 3" key="1">
    <citation type="submission" date="2017-01" db="EMBL/GenBank/DDBJ databases">
        <title>Draft genome sequence of an E. coli strain isolated from human, in Amazon, Brazil.</title>
        <authorList>
            <person name="Moura Q."/>
            <person name="Fernandes M.R."/>
            <person name="Cerdeira L."/>
            <person name="Vianello M."/>
            <person name="Souza T.A."/>
            <person name="Ienne S."/>
            <person name="Lincopan N."/>
        </authorList>
    </citation>
    <scope>NUCLEOTIDE SEQUENCE [LARGE SCALE GENOMIC DNA]</scope>
    <source>
        <strain evidence="2 3">ICBEcBL-II-13</strain>
    </source>
</reference>
<evidence type="ECO:0000313" key="4">
    <source>
        <dbReference type="Proteomes" id="UP000392867"/>
    </source>
</evidence>